<evidence type="ECO:0000256" key="6">
    <source>
        <dbReference type="ARBA" id="ARBA00022825"/>
    </source>
</evidence>
<dbReference type="InterPro" id="IPR009003">
    <property type="entry name" value="Peptidase_S1_PA"/>
</dbReference>
<proteinExistence type="inferred from homology"/>
<dbReference type="KEGG" id="bdr:105226421"/>
<dbReference type="InParanoid" id="A0A6I9V3M7"/>
<keyword evidence="4 8" id="KW-0645">Protease</keyword>
<dbReference type="InterPro" id="IPR018114">
    <property type="entry name" value="TRYPSIN_HIS"/>
</dbReference>
<comment type="similarity">
    <text evidence="2">Belongs to the peptidase S1 family.</text>
</comment>
<keyword evidence="7" id="KW-1015">Disulfide bond</keyword>
<dbReference type="SMART" id="SM00020">
    <property type="entry name" value="Tryp_SPc"/>
    <property type="match status" value="1"/>
</dbReference>
<dbReference type="PRINTS" id="PR00722">
    <property type="entry name" value="CHYMOTRYPSIN"/>
</dbReference>
<dbReference type="InterPro" id="IPR043504">
    <property type="entry name" value="Peptidase_S1_PA_chymotrypsin"/>
</dbReference>
<dbReference type="GeneID" id="105226421"/>
<dbReference type="GO" id="GO:0016485">
    <property type="term" value="P:protein processing"/>
    <property type="evidence" value="ECO:0007669"/>
    <property type="project" value="UniProtKB-ARBA"/>
</dbReference>
<keyword evidence="6 8" id="KW-0720">Serine protease</keyword>
<evidence type="ECO:0000259" key="9">
    <source>
        <dbReference type="PROSITE" id="PS50240"/>
    </source>
</evidence>
<evidence type="ECO:0000256" key="1">
    <source>
        <dbReference type="ARBA" id="ARBA00004613"/>
    </source>
</evidence>
<evidence type="ECO:0000313" key="10">
    <source>
        <dbReference type="Proteomes" id="UP001652620"/>
    </source>
</evidence>
<dbReference type="OrthoDB" id="10059102at2759"/>
<dbReference type="PROSITE" id="PS00134">
    <property type="entry name" value="TRYPSIN_HIS"/>
    <property type="match status" value="1"/>
</dbReference>
<dbReference type="Pfam" id="PF00089">
    <property type="entry name" value="Trypsin"/>
    <property type="match status" value="1"/>
</dbReference>
<evidence type="ECO:0000256" key="8">
    <source>
        <dbReference type="RuleBase" id="RU363034"/>
    </source>
</evidence>
<accession>A0A6I9V3M7</accession>
<dbReference type="InterPro" id="IPR001314">
    <property type="entry name" value="Peptidase_S1A"/>
</dbReference>
<protein>
    <submittedName>
        <fullName evidence="11">Trypsin-3-like</fullName>
    </submittedName>
</protein>
<keyword evidence="10" id="KW-1185">Reference proteome</keyword>
<evidence type="ECO:0000256" key="5">
    <source>
        <dbReference type="ARBA" id="ARBA00022801"/>
    </source>
</evidence>
<dbReference type="GO" id="GO:0005576">
    <property type="term" value="C:extracellular region"/>
    <property type="evidence" value="ECO:0007669"/>
    <property type="project" value="UniProtKB-SubCell"/>
</dbReference>
<reference evidence="11" key="2">
    <citation type="submission" date="2025-08" db="UniProtKB">
        <authorList>
            <consortium name="RefSeq"/>
        </authorList>
    </citation>
    <scope>IDENTIFICATION</scope>
    <source>
        <tissue evidence="11">Adult</tissue>
    </source>
</reference>
<dbReference type="PANTHER" id="PTHR24276">
    <property type="entry name" value="POLYSERASE-RELATED"/>
    <property type="match status" value="1"/>
</dbReference>
<keyword evidence="3" id="KW-0964">Secreted</keyword>
<evidence type="ECO:0000256" key="2">
    <source>
        <dbReference type="ARBA" id="ARBA00007664"/>
    </source>
</evidence>
<dbReference type="PROSITE" id="PS50240">
    <property type="entry name" value="TRYPSIN_DOM"/>
    <property type="match status" value="1"/>
</dbReference>
<dbReference type="InterPro" id="IPR033116">
    <property type="entry name" value="TRYPSIN_SER"/>
</dbReference>
<dbReference type="InterPro" id="IPR050430">
    <property type="entry name" value="Peptidase_S1"/>
</dbReference>
<reference evidence="10" key="1">
    <citation type="submission" date="2025-05" db="UniProtKB">
        <authorList>
            <consortium name="RefSeq"/>
        </authorList>
    </citation>
    <scope>NUCLEOTIDE SEQUENCE [LARGE SCALE GENOMIC DNA]</scope>
</reference>
<dbReference type="Proteomes" id="UP001652620">
    <property type="component" value="Chromosome 2"/>
</dbReference>
<keyword evidence="5 8" id="KW-0378">Hydrolase</keyword>
<evidence type="ECO:0000256" key="4">
    <source>
        <dbReference type="ARBA" id="ARBA00022670"/>
    </source>
</evidence>
<evidence type="ECO:0000313" key="11">
    <source>
        <dbReference type="RefSeq" id="XP_011203585.2"/>
    </source>
</evidence>
<organism evidence="10 11">
    <name type="scientific">Bactrocera dorsalis</name>
    <name type="common">Oriental fruit fly</name>
    <name type="synonym">Dacus dorsalis</name>
    <dbReference type="NCBI Taxonomy" id="27457"/>
    <lineage>
        <taxon>Eukaryota</taxon>
        <taxon>Metazoa</taxon>
        <taxon>Ecdysozoa</taxon>
        <taxon>Arthropoda</taxon>
        <taxon>Hexapoda</taxon>
        <taxon>Insecta</taxon>
        <taxon>Pterygota</taxon>
        <taxon>Neoptera</taxon>
        <taxon>Endopterygota</taxon>
        <taxon>Diptera</taxon>
        <taxon>Brachycera</taxon>
        <taxon>Muscomorpha</taxon>
        <taxon>Tephritoidea</taxon>
        <taxon>Tephritidae</taxon>
        <taxon>Bactrocera</taxon>
        <taxon>Bactrocera</taxon>
    </lineage>
</organism>
<dbReference type="PROSITE" id="PS00135">
    <property type="entry name" value="TRYPSIN_SER"/>
    <property type="match status" value="1"/>
</dbReference>
<dbReference type="Gene3D" id="2.40.10.10">
    <property type="entry name" value="Trypsin-like serine proteases"/>
    <property type="match status" value="1"/>
</dbReference>
<evidence type="ECO:0000256" key="7">
    <source>
        <dbReference type="ARBA" id="ARBA00023157"/>
    </source>
</evidence>
<name>A0A6I9V3M7_BACDO</name>
<dbReference type="SUPFAM" id="SSF50494">
    <property type="entry name" value="Trypsin-like serine proteases"/>
    <property type="match status" value="1"/>
</dbReference>
<dbReference type="InterPro" id="IPR001254">
    <property type="entry name" value="Trypsin_dom"/>
</dbReference>
<dbReference type="PANTHER" id="PTHR24276:SF91">
    <property type="entry name" value="AT26814P-RELATED"/>
    <property type="match status" value="1"/>
</dbReference>
<dbReference type="AlphaFoldDB" id="A0A6I9V3M7"/>
<gene>
    <name evidence="11" type="primary">LOC105226421</name>
</gene>
<dbReference type="CDD" id="cd00190">
    <property type="entry name" value="Tryp_SPc"/>
    <property type="match status" value="1"/>
</dbReference>
<evidence type="ECO:0000256" key="3">
    <source>
        <dbReference type="ARBA" id="ARBA00022525"/>
    </source>
</evidence>
<dbReference type="RefSeq" id="XP_011203585.2">
    <property type="nucleotide sequence ID" value="XM_011205283.3"/>
</dbReference>
<comment type="subcellular location">
    <subcellularLocation>
        <location evidence="1">Secreted</location>
    </subcellularLocation>
</comment>
<dbReference type="GO" id="GO:0004252">
    <property type="term" value="F:serine-type endopeptidase activity"/>
    <property type="evidence" value="ECO:0007669"/>
    <property type="project" value="InterPro"/>
</dbReference>
<sequence>MKQLQSIYFSRQMSRRTFSIAALTVSLTLSGAYEPDSTRLKVNEKLEPRIINGQVVTIEQYPYLVAVQIWGSFQCGGSIISRRVVLTAAHCLEREKQPRKYSIIYGETDIQGATSNVIQVESFKMHPDYSNINMDYDVGLLFLVESIPFSKSAQCIKLAVNRPWLGSRASMVGWGETQASDRGRLHAVYVYTIMQLRCWLLYKNKWRITPRMLCAGVPQGGKDACQGDSGGPLVVGDEQVGICSNGFGCGLRKYPGVYSNVAVLRDWIQSHVNTSCSDTKAISASKGRTKLKLFGSMNRRES</sequence>
<feature type="domain" description="Peptidase S1" evidence="9">
    <location>
        <begin position="50"/>
        <end position="273"/>
    </location>
</feature>